<dbReference type="SUPFAM" id="SSF46894">
    <property type="entry name" value="C-terminal effector domain of the bipartite response regulators"/>
    <property type="match status" value="1"/>
</dbReference>
<feature type="domain" description="HTH luxR-type" evidence="4">
    <location>
        <begin position="141"/>
        <end position="206"/>
    </location>
</feature>
<dbReference type="SMART" id="SM00421">
    <property type="entry name" value="HTH_LUXR"/>
    <property type="match status" value="1"/>
</dbReference>
<dbReference type="Gene3D" id="3.40.50.2300">
    <property type="match status" value="1"/>
</dbReference>
<comment type="caution">
    <text evidence="6">The sequence shown here is derived from an EMBL/GenBank/DDBJ whole genome shotgun (WGS) entry which is preliminary data.</text>
</comment>
<dbReference type="CDD" id="cd17535">
    <property type="entry name" value="REC_NarL-like"/>
    <property type="match status" value="1"/>
</dbReference>
<evidence type="ECO:0000313" key="7">
    <source>
        <dbReference type="Proteomes" id="UP000326903"/>
    </source>
</evidence>
<dbReference type="InterPro" id="IPR001789">
    <property type="entry name" value="Sig_transdc_resp-reg_receiver"/>
</dbReference>
<reference evidence="6 7" key="1">
    <citation type="submission" date="2019-09" db="EMBL/GenBank/DDBJ databases">
        <title>Draft genome sequence of Ginsengibacter sp. BR5-29.</title>
        <authorList>
            <person name="Im W.-T."/>
        </authorList>
    </citation>
    <scope>NUCLEOTIDE SEQUENCE [LARGE SCALE GENOMIC DNA]</scope>
    <source>
        <strain evidence="6 7">BR5-29</strain>
    </source>
</reference>
<protein>
    <submittedName>
        <fullName evidence="6">Response regulator transcription factor</fullName>
    </submittedName>
</protein>
<proteinExistence type="predicted"/>
<keyword evidence="2" id="KW-0238">DNA-binding</keyword>
<dbReference type="GO" id="GO:0006355">
    <property type="term" value="P:regulation of DNA-templated transcription"/>
    <property type="evidence" value="ECO:0007669"/>
    <property type="project" value="InterPro"/>
</dbReference>
<evidence type="ECO:0000256" key="2">
    <source>
        <dbReference type="ARBA" id="ARBA00023125"/>
    </source>
</evidence>
<dbReference type="InterPro" id="IPR039420">
    <property type="entry name" value="WalR-like"/>
</dbReference>
<name>A0A5J5IBK8_9BACT</name>
<keyword evidence="7" id="KW-1185">Reference proteome</keyword>
<dbReference type="EMBL" id="VYQF01000015">
    <property type="protein sequence ID" value="KAA9034459.1"/>
    <property type="molecule type" value="Genomic_DNA"/>
</dbReference>
<feature type="domain" description="Response regulatory" evidence="5">
    <location>
        <begin position="3"/>
        <end position="119"/>
    </location>
</feature>
<dbReference type="GO" id="GO:0000160">
    <property type="term" value="P:phosphorelay signal transduction system"/>
    <property type="evidence" value="ECO:0007669"/>
    <property type="project" value="InterPro"/>
</dbReference>
<dbReference type="PROSITE" id="PS50043">
    <property type="entry name" value="HTH_LUXR_2"/>
    <property type="match status" value="1"/>
</dbReference>
<dbReference type="CDD" id="cd06170">
    <property type="entry name" value="LuxR_C_like"/>
    <property type="match status" value="1"/>
</dbReference>
<evidence type="ECO:0000256" key="1">
    <source>
        <dbReference type="ARBA" id="ARBA00022553"/>
    </source>
</evidence>
<dbReference type="Pfam" id="PF00196">
    <property type="entry name" value="GerE"/>
    <property type="match status" value="1"/>
</dbReference>
<feature type="modified residue" description="4-aspartylphosphate" evidence="3">
    <location>
        <position position="54"/>
    </location>
</feature>
<keyword evidence="1 3" id="KW-0597">Phosphoprotein</keyword>
<evidence type="ECO:0000259" key="5">
    <source>
        <dbReference type="PROSITE" id="PS50110"/>
    </source>
</evidence>
<dbReference type="InterPro" id="IPR016032">
    <property type="entry name" value="Sig_transdc_resp-reg_C-effctor"/>
</dbReference>
<gene>
    <name evidence="6" type="ORF">FW778_22530</name>
</gene>
<evidence type="ECO:0000256" key="3">
    <source>
        <dbReference type="PROSITE-ProRule" id="PRU00169"/>
    </source>
</evidence>
<dbReference type="PRINTS" id="PR00038">
    <property type="entry name" value="HTHLUXR"/>
</dbReference>
<dbReference type="SUPFAM" id="SSF52172">
    <property type="entry name" value="CheY-like"/>
    <property type="match status" value="1"/>
</dbReference>
<dbReference type="Pfam" id="PF00072">
    <property type="entry name" value="Response_reg"/>
    <property type="match status" value="1"/>
</dbReference>
<dbReference type="Proteomes" id="UP000326903">
    <property type="component" value="Unassembled WGS sequence"/>
</dbReference>
<accession>A0A5J5IBK8</accession>
<dbReference type="InterPro" id="IPR000792">
    <property type="entry name" value="Tscrpt_reg_LuxR_C"/>
</dbReference>
<dbReference type="RefSeq" id="WP_150417175.1">
    <property type="nucleotide sequence ID" value="NZ_VYQF01000015.1"/>
</dbReference>
<evidence type="ECO:0000259" key="4">
    <source>
        <dbReference type="PROSITE" id="PS50043"/>
    </source>
</evidence>
<dbReference type="GO" id="GO:0003677">
    <property type="term" value="F:DNA binding"/>
    <property type="evidence" value="ECO:0007669"/>
    <property type="project" value="UniProtKB-KW"/>
</dbReference>
<organism evidence="6 7">
    <name type="scientific">Ginsengibacter hankyongi</name>
    <dbReference type="NCBI Taxonomy" id="2607284"/>
    <lineage>
        <taxon>Bacteria</taxon>
        <taxon>Pseudomonadati</taxon>
        <taxon>Bacteroidota</taxon>
        <taxon>Chitinophagia</taxon>
        <taxon>Chitinophagales</taxon>
        <taxon>Chitinophagaceae</taxon>
        <taxon>Ginsengibacter</taxon>
    </lineage>
</organism>
<evidence type="ECO:0000313" key="6">
    <source>
        <dbReference type="EMBL" id="KAA9034459.1"/>
    </source>
</evidence>
<sequence length="208" mass="23275">MPGIIIFEDDDQLRNSLVTLIGTSSEYTVIGSHPNVMNAPAIIRRDKPDVVIMDINMPGKSGIEGVVEIKEARPQTLIIMYTMFENDENLFNSLCAGANGYILKKTSPFKLFEAIRDVIEGGAPMSPTIARRVLQSFETKSSGQQYHLTTREKEILQLLIKGYSIKIIAAELKISFDTARTHLKNIYPKLHVNCGKEAIAKVLRERII</sequence>
<dbReference type="PROSITE" id="PS50110">
    <property type="entry name" value="RESPONSE_REGULATORY"/>
    <property type="match status" value="1"/>
</dbReference>
<dbReference type="SMART" id="SM00448">
    <property type="entry name" value="REC"/>
    <property type="match status" value="1"/>
</dbReference>
<dbReference type="InterPro" id="IPR058245">
    <property type="entry name" value="NreC/VraR/RcsB-like_REC"/>
</dbReference>
<dbReference type="InterPro" id="IPR011006">
    <property type="entry name" value="CheY-like_superfamily"/>
</dbReference>
<dbReference type="PANTHER" id="PTHR43214">
    <property type="entry name" value="TWO-COMPONENT RESPONSE REGULATOR"/>
    <property type="match status" value="1"/>
</dbReference>
<dbReference type="AlphaFoldDB" id="A0A5J5IBK8"/>